<dbReference type="Proteomes" id="UP001519290">
    <property type="component" value="Unassembled WGS sequence"/>
</dbReference>
<reference evidence="4 5" key="1">
    <citation type="submission" date="2021-03" db="EMBL/GenBank/DDBJ databases">
        <title>Sequencing the genomes of 1000 actinobacteria strains.</title>
        <authorList>
            <person name="Klenk H.-P."/>
        </authorList>
    </citation>
    <scope>NUCLEOTIDE SEQUENCE [LARGE SCALE GENOMIC DNA]</scope>
    <source>
        <strain evidence="4 5">DSM 14566</strain>
    </source>
</reference>
<organism evidence="4 5">
    <name type="scientific">Brachybacterium sacelli</name>
    <dbReference type="NCBI Taxonomy" id="173364"/>
    <lineage>
        <taxon>Bacteria</taxon>
        <taxon>Bacillati</taxon>
        <taxon>Actinomycetota</taxon>
        <taxon>Actinomycetes</taxon>
        <taxon>Micrococcales</taxon>
        <taxon>Dermabacteraceae</taxon>
        <taxon>Brachybacterium</taxon>
    </lineage>
</organism>
<dbReference type="SMART" id="SM00422">
    <property type="entry name" value="HTH_MERR"/>
    <property type="match status" value="1"/>
</dbReference>
<dbReference type="Gene3D" id="3.60.40.10">
    <property type="entry name" value="PPM-type phosphatase domain"/>
    <property type="match status" value="1"/>
</dbReference>
<dbReference type="SMART" id="SM00332">
    <property type="entry name" value="PP2Cc"/>
    <property type="match status" value="1"/>
</dbReference>
<dbReference type="InterPro" id="IPR001932">
    <property type="entry name" value="PPM-type_phosphatase-like_dom"/>
</dbReference>
<evidence type="ECO:0000313" key="5">
    <source>
        <dbReference type="Proteomes" id="UP001519290"/>
    </source>
</evidence>
<feature type="domain" description="HTH merR-type" evidence="2">
    <location>
        <begin position="5"/>
        <end position="75"/>
    </location>
</feature>
<keyword evidence="5" id="KW-1185">Reference proteome</keyword>
<accession>A0ABS4X1S2</accession>
<dbReference type="SMART" id="SM00331">
    <property type="entry name" value="PP2C_SIG"/>
    <property type="match status" value="1"/>
</dbReference>
<dbReference type="Gene3D" id="1.10.1660.10">
    <property type="match status" value="1"/>
</dbReference>
<name>A0ABS4X1S2_9MICO</name>
<dbReference type="EMBL" id="JAGIOD010000001">
    <property type="protein sequence ID" value="MBP2381684.1"/>
    <property type="molecule type" value="Genomic_DNA"/>
</dbReference>
<dbReference type="RefSeq" id="WP_209901032.1">
    <property type="nucleotide sequence ID" value="NZ_BAAAJW010000002.1"/>
</dbReference>
<dbReference type="InterPro" id="IPR009061">
    <property type="entry name" value="DNA-bd_dom_put_sf"/>
</dbReference>
<dbReference type="Pfam" id="PF13411">
    <property type="entry name" value="MerR_1"/>
    <property type="match status" value="1"/>
</dbReference>
<gene>
    <name evidence="4" type="ORF">JOF43_001641</name>
</gene>
<keyword evidence="4" id="KW-0378">Hydrolase</keyword>
<dbReference type="EC" id="3.1.3.16" evidence="4"/>
<evidence type="ECO:0000313" key="4">
    <source>
        <dbReference type="EMBL" id="MBP2381684.1"/>
    </source>
</evidence>
<dbReference type="PROSITE" id="PS51746">
    <property type="entry name" value="PPM_2"/>
    <property type="match status" value="1"/>
</dbReference>
<dbReference type="GO" id="GO:0004722">
    <property type="term" value="F:protein serine/threonine phosphatase activity"/>
    <property type="evidence" value="ECO:0007669"/>
    <property type="project" value="UniProtKB-EC"/>
</dbReference>
<evidence type="ECO:0000259" key="2">
    <source>
        <dbReference type="PROSITE" id="PS50937"/>
    </source>
</evidence>
<dbReference type="Pfam" id="PF13672">
    <property type="entry name" value="PP2C_2"/>
    <property type="match status" value="1"/>
</dbReference>
<dbReference type="PANTHER" id="PTHR30204">
    <property type="entry name" value="REDOX-CYCLING DRUG-SENSING TRANSCRIPTIONAL ACTIVATOR SOXR"/>
    <property type="match status" value="1"/>
</dbReference>
<sequence length="359" mass="37362">MDETLLSIGELAAASGLSPKALRLYAESGLLPPRQVDEFTGYRSYGIDQVERARLIAALRGVGMGLARIRVICDLDAAAAVSELRSWWRQEEADVFSRGAAVQYLARDLGGLLQEETTMTTSTTSHDSGPLQVATTAHRGLVRAAQQDAVLARELSGGAALLAMADGFGADDALSSRILSAFADAVGEDPSSDPLAALETAWADAESLVPATGPDGSTLTAALIHAGRLYIAHIGDTRVALVRGDRIDLVTQDHTRLRSLAAAGRLSPEEVAAHPDRAVLNRALAAVSPTAPDLLVRRLEPGDLVLLASDGLHAVVDPSVLADALTTKEEGVAALAEQLVELALAAGAPDNVAVALARV</sequence>
<dbReference type="PROSITE" id="PS50937">
    <property type="entry name" value="HTH_MERR_2"/>
    <property type="match status" value="1"/>
</dbReference>
<dbReference type="SUPFAM" id="SSF81606">
    <property type="entry name" value="PP2C-like"/>
    <property type="match status" value="1"/>
</dbReference>
<dbReference type="InterPro" id="IPR000551">
    <property type="entry name" value="MerR-type_HTH_dom"/>
</dbReference>
<evidence type="ECO:0000256" key="1">
    <source>
        <dbReference type="ARBA" id="ARBA00023125"/>
    </source>
</evidence>
<keyword evidence="1" id="KW-0238">DNA-binding</keyword>
<proteinExistence type="predicted"/>
<feature type="domain" description="PPM-type phosphatase" evidence="3">
    <location>
        <begin position="130"/>
        <end position="359"/>
    </location>
</feature>
<dbReference type="CDD" id="cd00143">
    <property type="entry name" value="PP2Cc"/>
    <property type="match status" value="1"/>
</dbReference>
<evidence type="ECO:0000259" key="3">
    <source>
        <dbReference type="PROSITE" id="PS51746"/>
    </source>
</evidence>
<dbReference type="PANTHER" id="PTHR30204:SF97">
    <property type="entry name" value="MERR FAMILY REGULATORY PROTEIN"/>
    <property type="match status" value="1"/>
</dbReference>
<dbReference type="InterPro" id="IPR036457">
    <property type="entry name" value="PPM-type-like_dom_sf"/>
</dbReference>
<comment type="caution">
    <text evidence="4">The sequence shown here is derived from an EMBL/GenBank/DDBJ whole genome shotgun (WGS) entry which is preliminary data.</text>
</comment>
<protein>
    <submittedName>
        <fullName evidence="4">Protein phosphatase</fullName>
        <ecNumber evidence="4">3.1.3.16</ecNumber>
    </submittedName>
</protein>
<dbReference type="SUPFAM" id="SSF46955">
    <property type="entry name" value="Putative DNA-binding domain"/>
    <property type="match status" value="1"/>
</dbReference>
<dbReference type="InterPro" id="IPR047057">
    <property type="entry name" value="MerR_fam"/>
</dbReference>